<protein>
    <submittedName>
        <fullName evidence="2">Uncharacterized protein</fullName>
    </submittedName>
</protein>
<dbReference type="InParanoid" id="A0A068U2K5"/>
<dbReference type="AlphaFoldDB" id="A0A068U2K5"/>
<gene>
    <name evidence="2" type="ORF">GSCOC_T00040180001</name>
</gene>
<evidence type="ECO:0000313" key="2">
    <source>
        <dbReference type="EMBL" id="CDP02711.1"/>
    </source>
</evidence>
<reference evidence="3" key="1">
    <citation type="journal article" date="2014" name="Science">
        <title>The coffee genome provides insight into the convergent evolution of caffeine biosynthesis.</title>
        <authorList>
            <person name="Denoeud F."/>
            <person name="Carretero-Paulet L."/>
            <person name="Dereeper A."/>
            <person name="Droc G."/>
            <person name="Guyot R."/>
            <person name="Pietrella M."/>
            <person name="Zheng C."/>
            <person name="Alberti A."/>
            <person name="Anthony F."/>
            <person name="Aprea G."/>
            <person name="Aury J.M."/>
            <person name="Bento P."/>
            <person name="Bernard M."/>
            <person name="Bocs S."/>
            <person name="Campa C."/>
            <person name="Cenci A."/>
            <person name="Combes M.C."/>
            <person name="Crouzillat D."/>
            <person name="Da Silva C."/>
            <person name="Daddiego L."/>
            <person name="De Bellis F."/>
            <person name="Dussert S."/>
            <person name="Garsmeur O."/>
            <person name="Gayraud T."/>
            <person name="Guignon V."/>
            <person name="Jahn K."/>
            <person name="Jamilloux V."/>
            <person name="Joet T."/>
            <person name="Labadie K."/>
            <person name="Lan T."/>
            <person name="Leclercq J."/>
            <person name="Lepelley M."/>
            <person name="Leroy T."/>
            <person name="Li L.T."/>
            <person name="Librado P."/>
            <person name="Lopez L."/>
            <person name="Munoz A."/>
            <person name="Noel B."/>
            <person name="Pallavicini A."/>
            <person name="Perrotta G."/>
            <person name="Poncet V."/>
            <person name="Pot D."/>
            <person name="Priyono X."/>
            <person name="Rigoreau M."/>
            <person name="Rouard M."/>
            <person name="Rozas J."/>
            <person name="Tranchant-Dubreuil C."/>
            <person name="VanBuren R."/>
            <person name="Zhang Q."/>
            <person name="Andrade A.C."/>
            <person name="Argout X."/>
            <person name="Bertrand B."/>
            <person name="de Kochko A."/>
            <person name="Graziosi G."/>
            <person name="Henry R.J."/>
            <person name="Jayarama X."/>
            <person name="Ming R."/>
            <person name="Nagai C."/>
            <person name="Rounsley S."/>
            <person name="Sankoff D."/>
            <person name="Giuliano G."/>
            <person name="Albert V.A."/>
            <person name="Wincker P."/>
            <person name="Lashermes P."/>
        </authorList>
    </citation>
    <scope>NUCLEOTIDE SEQUENCE [LARGE SCALE GENOMIC DNA]</scope>
    <source>
        <strain evidence="3">cv. DH200-94</strain>
    </source>
</reference>
<dbReference type="Proteomes" id="UP000295252">
    <property type="component" value="Chromosome IX"/>
</dbReference>
<sequence>MWGGLAFKRALAALLAAWTREAAIKSGIKFLLVRKLRAFMETETRYAYQSNYEPLSMVWLW</sequence>
<proteinExistence type="predicted"/>
<name>A0A068U2K5_COFCA</name>
<keyword evidence="3" id="KW-1185">Reference proteome</keyword>
<evidence type="ECO:0000313" key="3">
    <source>
        <dbReference type="Proteomes" id="UP000295252"/>
    </source>
</evidence>
<keyword evidence="1" id="KW-0732">Signal</keyword>
<feature type="signal peptide" evidence="1">
    <location>
        <begin position="1"/>
        <end position="22"/>
    </location>
</feature>
<organism evidence="2 3">
    <name type="scientific">Coffea canephora</name>
    <name type="common">Robusta coffee</name>
    <dbReference type="NCBI Taxonomy" id="49390"/>
    <lineage>
        <taxon>Eukaryota</taxon>
        <taxon>Viridiplantae</taxon>
        <taxon>Streptophyta</taxon>
        <taxon>Embryophyta</taxon>
        <taxon>Tracheophyta</taxon>
        <taxon>Spermatophyta</taxon>
        <taxon>Magnoliopsida</taxon>
        <taxon>eudicotyledons</taxon>
        <taxon>Gunneridae</taxon>
        <taxon>Pentapetalae</taxon>
        <taxon>asterids</taxon>
        <taxon>lamiids</taxon>
        <taxon>Gentianales</taxon>
        <taxon>Rubiaceae</taxon>
        <taxon>Ixoroideae</taxon>
        <taxon>Gardenieae complex</taxon>
        <taxon>Bertiereae - Coffeeae clade</taxon>
        <taxon>Coffeeae</taxon>
        <taxon>Coffea</taxon>
    </lineage>
</organism>
<feature type="chain" id="PRO_5001654513" evidence="1">
    <location>
        <begin position="23"/>
        <end position="61"/>
    </location>
</feature>
<accession>A0A068U2K5</accession>
<dbReference type="Gramene" id="CDP02711">
    <property type="protein sequence ID" value="CDP02711"/>
    <property type="gene ID" value="GSCOC_T00040180001"/>
</dbReference>
<dbReference type="EMBL" id="HG739092">
    <property type="protein sequence ID" value="CDP02711.1"/>
    <property type="molecule type" value="Genomic_DNA"/>
</dbReference>
<evidence type="ECO:0000256" key="1">
    <source>
        <dbReference type="SAM" id="SignalP"/>
    </source>
</evidence>